<dbReference type="PROSITE" id="PS00409">
    <property type="entry name" value="PROKAR_NTER_METHYL"/>
    <property type="match status" value="1"/>
</dbReference>
<dbReference type="InterPro" id="IPR011453">
    <property type="entry name" value="DUF1559"/>
</dbReference>
<dbReference type="InterPro" id="IPR012902">
    <property type="entry name" value="N_methyl_site"/>
</dbReference>
<keyword evidence="3" id="KW-1185">Reference proteome</keyword>
<dbReference type="SUPFAM" id="SSF54523">
    <property type="entry name" value="Pili subunits"/>
    <property type="match status" value="1"/>
</dbReference>
<gene>
    <name evidence="2" type="ORF">PZE19_00980</name>
</gene>
<dbReference type="PANTHER" id="PTHR30093:SF2">
    <property type="entry name" value="TYPE II SECRETION SYSTEM PROTEIN H"/>
    <property type="match status" value="1"/>
</dbReference>
<accession>A0ABT6F467</accession>
<dbReference type="NCBIfam" id="TIGR02532">
    <property type="entry name" value="IV_pilin_GFxxxE"/>
    <property type="match status" value="1"/>
</dbReference>
<feature type="domain" description="DUF1559" evidence="1">
    <location>
        <begin position="33"/>
        <end position="324"/>
    </location>
</feature>
<proteinExistence type="predicted"/>
<dbReference type="InterPro" id="IPR045584">
    <property type="entry name" value="Pilin-like"/>
</dbReference>
<dbReference type="Proteomes" id="UP001216907">
    <property type="component" value="Unassembled WGS sequence"/>
</dbReference>
<dbReference type="Pfam" id="PF07596">
    <property type="entry name" value="SBP_bac_10"/>
    <property type="match status" value="1"/>
</dbReference>
<evidence type="ECO:0000313" key="3">
    <source>
        <dbReference type="Proteomes" id="UP001216907"/>
    </source>
</evidence>
<dbReference type="NCBIfam" id="TIGR04294">
    <property type="entry name" value="pre_pil_HX9DG"/>
    <property type="match status" value="1"/>
</dbReference>
<reference evidence="2 3" key="1">
    <citation type="submission" date="2023-03" db="EMBL/GenBank/DDBJ databases">
        <title>Paludisphaera mucosa sp. nov. a novel planctomycete from northern fen.</title>
        <authorList>
            <person name="Ivanova A."/>
        </authorList>
    </citation>
    <scope>NUCLEOTIDE SEQUENCE [LARGE SCALE GENOMIC DNA]</scope>
    <source>
        <strain evidence="2 3">Pla2</strain>
    </source>
</reference>
<dbReference type="PANTHER" id="PTHR30093">
    <property type="entry name" value="GENERAL SECRETION PATHWAY PROTEIN G"/>
    <property type="match status" value="1"/>
</dbReference>
<comment type="caution">
    <text evidence="2">The sequence shown here is derived from an EMBL/GenBank/DDBJ whole genome shotgun (WGS) entry which is preliminary data.</text>
</comment>
<protein>
    <submittedName>
        <fullName evidence="2">DUF1559 domain-containing protein</fullName>
    </submittedName>
</protein>
<dbReference type="Pfam" id="PF07963">
    <property type="entry name" value="N_methyl"/>
    <property type="match status" value="1"/>
</dbReference>
<dbReference type="Gene3D" id="3.30.700.10">
    <property type="entry name" value="Glycoprotein, Type 4 Pilin"/>
    <property type="match status" value="1"/>
</dbReference>
<organism evidence="2 3">
    <name type="scientific">Paludisphaera mucosa</name>
    <dbReference type="NCBI Taxonomy" id="3030827"/>
    <lineage>
        <taxon>Bacteria</taxon>
        <taxon>Pseudomonadati</taxon>
        <taxon>Planctomycetota</taxon>
        <taxon>Planctomycetia</taxon>
        <taxon>Isosphaerales</taxon>
        <taxon>Isosphaeraceae</taxon>
        <taxon>Paludisphaera</taxon>
    </lineage>
</organism>
<name>A0ABT6F467_9BACT</name>
<sequence>MKFDRRGGFTLIELLVVIAIIAVLIALLLPAVQSAREAARRAQCTNNLKQMGLAMHNYHQAAGSFPMGNAIAYSDPGVQTTWGTFSAHSMMLPYLEQTPLYNSCNFAWTVWYGMGASLNATVWNTKVNAFLCPSDGQAGKDHINSYFGSFGTGTDPWAVNTNGTFAPEQTAYSVADITDGTSNTISHTEALVGDYNNTRTKWRQYVSGVPGSVPGNMIVRDARTIMPQVVQYAQNCMQAIVATPGTNSNKGLAWATGSPGLTLTNIIFPPNSTQYAFSSCRWDCAAGCGTDFGHIHISSSTHPGGVNVAFLDGSVRFVKNSIDQNTWMSLGSRDGEEVVSSSSY</sequence>
<dbReference type="InterPro" id="IPR027558">
    <property type="entry name" value="Pre_pil_HX9DG_C"/>
</dbReference>
<evidence type="ECO:0000259" key="1">
    <source>
        <dbReference type="Pfam" id="PF07596"/>
    </source>
</evidence>
<dbReference type="RefSeq" id="WP_277858713.1">
    <property type="nucleotide sequence ID" value="NZ_JARRAG010000001.1"/>
</dbReference>
<dbReference type="EMBL" id="JARRAG010000001">
    <property type="protein sequence ID" value="MDG3002349.1"/>
    <property type="molecule type" value="Genomic_DNA"/>
</dbReference>
<evidence type="ECO:0000313" key="2">
    <source>
        <dbReference type="EMBL" id="MDG3002349.1"/>
    </source>
</evidence>